<evidence type="ECO:0000259" key="4">
    <source>
        <dbReference type="PROSITE" id="PS51084"/>
    </source>
</evidence>
<dbReference type="InterPro" id="IPR001310">
    <property type="entry name" value="Histidine_triad_HIT"/>
</dbReference>
<dbReference type="Gene3D" id="3.30.428.10">
    <property type="entry name" value="HIT-like"/>
    <property type="match status" value="1"/>
</dbReference>
<dbReference type="HOGENOM" id="CLU_059827_0_0_1"/>
<evidence type="ECO:0000256" key="3">
    <source>
        <dbReference type="SAM" id="Phobius"/>
    </source>
</evidence>
<dbReference type="PaxDb" id="65489-OBART03G15560.1"/>
<dbReference type="PANTHER" id="PTHR34118:SF1">
    <property type="entry name" value="NF-KAPPA-B INHIBITOR-LIKE PROTEIN"/>
    <property type="match status" value="1"/>
</dbReference>
<dbReference type="CDD" id="cd01276">
    <property type="entry name" value="PKCI_related"/>
    <property type="match status" value="1"/>
</dbReference>
<feature type="region of interest" description="Disordered" evidence="2">
    <location>
        <begin position="153"/>
        <end position="174"/>
    </location>
</feature>
<dbReference type="PRINTS" id="PR00332">
    <property type="entry name" value="HISTRIAD"/>
</dbReference>
<dbReference type="Gramene" id="OBART03G15560.1">
    <property type="protein sequence ID" value="OBART03G15560.1"/>
    <property type="gene ID" value="OBART03G15560"/>
</dbReference>
<evidence type="ECO:0000313" key="6">
    <source>
        <dbReference type="Proteomes" id="UP000026960"/>
    </source>
</evidence>
<proteinExistence type="predicted"/>
<evidence type="ECO:0000256" key="2">
    <source>
        <dbReference type="SAM" id="MobiDB-lite"/>
    </source>
</evidence>
<dbReference type="AlphaFoldDB" id="A0A0D3FHW4"/>
<dbReference type="InterPro" id="IPR036265">
    <property type="entry name" value="HIT-like_sf"/>
</dbReference>
<keyword evidence="3" id="KW-0472">Membrane</keyword>
<name>A0A0D3FHW4_9ORYZ</name>
<reference evidence="5" key="1">
    <citation type="journal article" date="2009" name="Rice">
        <title>De Novo Next Generation Sequencing of Plant Genomes.</title>
        <authorList>
            <person name="Rounsley S."/>
            <person name="Marri P.R."/>
            <person name="Yu Y."/>
            <person name="He R."/>
            <person name="Sisneros N."/>
            <person name="Goicoechea J.L."/>
            <person name="Lee S.J."/>
            <person name="Angelova A."/>
            <person name="Kudrna D."/>
            <person name="Luo M."/>
            <person name="Affourtit J."/>
            <person name="Desany B."/>
            <person name="Knight J."/>
            <person name="Niazi F."/>
            <person name="Egholm M."/>
            <person name="Wing R.A."/>
        </authorList>
    </citation>
    <scope>NUCLEOTIDE SEQUENCE [LARGE SCALE GENOMIC DNA]</scope>
    <source>
        <strain evidence="5">cv. IRGC 105608</strain>
    </source>
</reference>
<reference evidence="5" key="2">
    <citation type="submission" date="2015-03" db="UniProtKB">
        <authorList>
            <consortium name="EnsemblPlants"/>
        </authorList>
    </citation>
    <scope>IDENTIFICATION</scope>
</reference>
<dbReference type="EnsemblPlants" id="OBART03G15560.1">
    <property type="protein sequence ID" value="OBART03G15560.1"/>
    <property type="gene ID" value="OBART03G15560"/>
</dbReference>
<sequence length="389" mass="43010">MASEKEAALAAVPNDNPTIFDKIIKKEIPSTVVFEDEKVLAFRDINPQAPTHIVIIPKVKDGLTGLSKAEERHVEILGYLLYVAKVVAKQEGLEDGYRIVINDGPSGSGDSLGEEVLRMFLAERQAHGDFVTKISDMVWRRNGGNLGVLEAAAEQENSADVAPPQPEEASNTENHPVVQDVMGEGMLRIAATRDWVSGESSLPVSKRLSAKERQDERERRKELNLLRYEALKDELLLLTTGIGAACSLYCLLVFSLEAAVSYAFGVAFSCLYLQLLYRHTDNLSKKDVPEIFMKKKVKRIGIRSEDLKNTIEKVLGGISVALSSPRLVIPAIFFGLSTLSDHFQNSILNFELVPGMMGFFAYKAAALVQVYRDNEDLRLILPEEDADSS</sequence>
<feature type="domain" description="HIT" evidence="4">
    <location>
        <begin position="19"/>
        <end position="132"/>
    </location>
</feature>
<dbReference type="GO" id="GO:0047627">
    <property type="term" value="F:adenylylsulfatase activity"/>
    <property type="evidence" value="ECO:0007669"/>
    <property type="project" value="UniProtKB-ARBA"/>
</dbReference>
<keyword evidence="3" id="KW-0812">Transmembrane</keyword>
<feature type="transmembrane region" description="Helical" evidence="3">
    <location>
        <begin position="260"/>
        <end position="277"/>
    </location>
</feature>
<accession>A0A0D3FHW4</accession>
<evidence type="ECO:0000313" key="5">
    <source>
        <dbReference type="EnsemblPlants" id="OBART03G15560.1"/>
    </source>
</evidence>
<comment type="caution">
    <text evidence="1">Lacks conserved residue(s) required for the propagation of feature annotation.</text>
</comment>
<dbReference type="InterPro" id="IPR011146">
    <property type="entry name" value="HIT-like"/>
</dbReference>
<feature type="transmembrane region" description="Helical" evidence="3">
    <location>
        <begin position="235"/>
        <end position="254"/>
    </location>
</feature>
<keyword evidence="3" id="KW-1133">Transmembrane helix</keyword>
<dbReference type="PANTHER" id="PTHR34118">
    <property type="entry name" value="NF-KAPPA-B INHIBITOR-LIKE PROTEIN-RELATED"/>
    <property type="match status" value="1"/>
</dbReference>
<organism evidence="5">
    <name type="scientific">Oryza barthii</name>
    <dbReference type="NCBI Taxonomy" id="65489"/>
    <lineage>
        <taxon>Eukaryota</taxon>
        <taxon>Viridiplantae</taxon>
        <taxon>Streptophyta</taxon>
        <taxon>Embryophyta</taxon>
        <taxon>Tracheophyta</taxon>
        <taxon>Spermatophyta</taxon>
        <taxon>Magnoliopsida</taxon>
        <taxon>Liliopsida</taxon>
        <taxon>Poales</taxon>
        <taxon>Poaceae</taxon>
        <taxon>BOP clade</taxon>
        <taxon>Oryzoideae</taxon>
        <taxon>Oryzeae</taxon>
        <taxon>Oryzinae</taxon>
        <taxon>Oryza</taxon>
    </lineage>
</organism>
<dbReference type="SUPFAM" id="SSF54197">
    <property type="entry name" value="HIT-like"/>
    <property type="match status" value="1"/>
</dbReference>
<dbReference type="eggNOG" id="KOG3275">
    <property type="taxonomic scope" value="Eukaryota"/>
</dbReference>
<keyword evidence="6" id="KW-1185">Reference proteome</keyword>
<evidence type="ECO:0000256" key="1">
    <source>
        <dbReference type="PROSITE-ProRule" id="PRU00464"/>
    </source>
</evidence>
<dbReference type="PROSITE" id="PS51084">
    <property type="entry name" value="HIT_2"/>
    <property type="match status" value="1"/>
</dbReference>
<dbReference type="Pfam" id="PF01230">
    <property type="entry name" value="HIT"/>
    <property type="match status" value="1"/>
</dbReference>
<dbReference type="Proteomes" id="UP000026960">
    <property type="component" value="Chromosome 3"/>
</dbReference>
<protein>
    <recommendedName>
        <fullName evidence="4">HIT domain-containing protein</fullName>
    </recommendedName>
</protein>